<proteinExistence type="predicted"/>
<dbReference type="Proteomes" id="UP000198649">
    <property type="component" value="Unassembled WGS sequence"/>
</dbReference>
<gene>
    <name evidence="1" type="ORF">SAMN05216561_103334</name>
</gene>
<evidence type="ECO:0000313" key="2">
    <source>
        <dbReference type="Proteomes" id="UP000198649"/>
    </source>
</evidence>
<dbReference type="EMBL" id="FOQG01000003">
    <property type="protein sequence ID" value="SFH97547.1"/>
    <property type="molecule type" value="Genomic_DNA"/>
</dbReference>
<sequence length="37" mass="3682">MTTGATIDPHEVDDNAPTPSDLIAEICAAKAAENAAG</sequence>
<dbReference type="AlphaFoldDB" id="A0A1I3EF37"/>
<reference evidence="1 2" key="1">
    <citation type="submission" date="2016-10" db="EMBL/GenBank/DDBJ databases">
        <authorList>
            <person name="de Groot N.N."/>
        </authorList>
    </citation>
    <scope>NUCLEOTIDE SEQUENCE [LARGE SCALE GENOMIC DNA]</scope>
    <source>
        <strain evidence="1 2">CGMCC 1.11156</strain>
    </source>
</reference>
<keyword evidence="2" id="KW-1185">Reference proteome</keyword>
<feature type="non-terminal residue" evidence="1">
    <location>
        <position position="37"/>
    </location>
</feature>
<protein>
    <submittedName>
        <fullName evidence="1">Uncharacterized protein</fullName>
    </submittedName>
</protein>
<accession>A0A1I3EF37</accession>
<name>A0A1I3EF37_9ACTN</name>
<organism evidence="1 2">
    <name type="scientific">Nocardioides psychrotolerans</name>
    <dbReference type="NCBI Taxonomy" id="1005945"/>
    <lineage>
        <taxon>Bacteria</taxon>
        <taxon>Bacillati</taxon>
        <taxon>Actinomycetota</taxon>
        <taxon>Actinomycetes</taxon>
        <taxon>Propionibacteriales</taxon>
        <taxon>Nocardioidaceae</taxon>
        <taxon>Nocardioides</taxon>
    </lineage>
</organism>
<evidence type="ECO:0000313" key="1">
    <source>
        <dbReference type="EMBL" id="SFH97547.1"/>
    </source>
</evidence>